<organism evidence="1 2">
    <name type="scientific">Candidatus Falkowbacteria bacterium GW2011_GWF2_39_8</name>
    <dbReference type="NCBI Taxonomy" id="1618642"/>
    <lineage>
        <taxon>Bacteria</taxon>
        <taxon>Candidatus Falkowiibacteriota</taxon>
    </lineage>
</organism>
<accession>A0A0G0PV44</accession>
<gene>
    <name evidence="1" type="ORF">UT64_C0051G0004</name>
</gene>
<protein>
    <submittedName>
        <fullName evidence="1">Uncharacterized protein</fullName>
    </submittedName>
</protein>
<sequence length="38" mass="4389">MFEQLGGMQIVLHGEGHMGSDKFNQPYKKFHLLEKLLS</sequence>
<evidence type="ECO:0000313" key="1">
    <source>
        <dbReference type="EMBL" id="KKR31773.1"/>
    </source>
</evidence>
<dbReference type="EMBL" id="LBXO01000051">
    <property type="protein sequence ID" value="KKR31773.1"/>
    <property type="molecule type" value="Genomic_DNA"/>
</dbReference>
<proteinExistence type="predicted"/>
<reference evidence="1 2" key="1">
    <citation type="journal article" date="2015" name="Nature">
        <title>rRNA introns, odd ribosomes, and small enigmatic genomes across a large radiation of phyla.</title>
        <authorList>
            <person name="Brown C.T."/>
            <person name="Hug L.A."/>
            <person name="Thomas B.C."/>
            <person name="Sharon I."/>
            <person name="Castelle C.J."/>
            <person name="Singh A."/>
            <person name="Wilkins M.J."/>
            <person name="Williams K.H."/>
            <person name="Banfield J.F."/>
        </authorList>
    </citation>
    <scope>NUCLEOTIDE SEQUENCE [LARGE SCALE GENOMIC DNA]</scope>
</reference>
<comment type="caution">
    <text evidence="1">The sequence shown here is derived from an EMBL/GenBank/DDBJ whole genome shotgun (WGS) entry which is preliminary data.</text>
</comment>
<name>A0A0G0PV44_9BACT</name>
<dbReference type="AlphaFoldDB" id="A0A0G0PV44"/>
<evidence type="ECO:0000313" key="2">
    <source>
        <dbReference type="Proteomes" id="UP000034137"/>
    </source>
</evidence>
<dbReference type="Proteomes" id="UP000034137">
    <property type="component" value="Unassembled WGS sequence"/>
</dbReference>